<gene>
    <name evidence="2" type="ORF">PUND_06412</name>
</gene>
<protein>
    <submittedName>
        <fullName evidence="2">Alpha/beta superfamily hydrolase</fullName>
    </submittedName>
</protein>
<evidence type="ECO:0000259" key="1">
    <source>
        <dbReference type="Pfam" id="PF12146"/>
    </source>
</evidence>
<dbReference type="PANTHER" id="PTHR12277">
    <property type="entry name" value="ALPHA/BETA HYDROLASE DOMAIN-CONTAINING PROTEIN"/>
    <property type="match status" value="1"/>
</dbReference>
<dbReference type="SUPFAM" id="SSF53474">
    <property type="entry name" value="alpha/beta-Hydrolases"/>
    <property type="match status" value="1"/>
</dbReference>
<evidence type="ECO:0000313" key="2">
    <source>
        <dbReference type="EMBL" id="ERG61541.1"/>
    </source>
</evidence>
<proteinExistence type="predicted"/>
<dbReference type="InterPro" id="IPR022742">
    <property type="entry name" value="Hydrolase_4"/>
</dbReference>
<name>A0ABN0NJH5_9GAMM</name>
<dbReference type="PANTHER" id="PTHR12277:SF81">
    <property type="entry name" value="PROTEIN ABHD13"/>
    <property type="match status" value="1"/>
</dbReference>
<dbReference type="GO" id="GO:0016787">
    <property type="term" value="F:hydrolase activity"/>
    <property type="evidence" value="ECO:0007669"/>
    <property type="project" value="UniProtKB-KW"/>
</dbReference>
<feature type="domain" description="Serine aminopeptidase S33" evidence="1">
    <location>
        <begin position="103"/>
        <end position="194"/>
    </location>
</feature>
<dbReference type="Gene3D" id="3.40.50.1820">
    <property type="entry name" value="alpha/beta hydrolase"/>
    <property type="match status" value="1"/>
</dbReference>
<reference evidence="2" key="1">
    <citation type="journal article" date="2012" name="J. Bacteriol.">
        <title>Genome sequences of type strains of seven species of the marine bacterium Pseudoalteromonas.</title>
        <authorList>
            <person name="Xie B.B."/>
            <person name="Shu Y.L."/>
            <person name="Qin Q.L."/>
            <person name="Rong J.C."/>
            <person name="Zhang X.Y."/>
            <person name="Chen X.L."/>
            <person name="Shi M."/>
            <person name="He H.L."/>
            <person name="Zhou B.C."/>
            <person name="Zhang Y.Z."/>
        </authorList>
    </citation>
    <scope>NUCLEOTIDE SEQUENCE [LARGE SCALE GENOMIC DNA]</scope>
    <source>
        <strain evidence="2">NCIMB 2128</strain>
    </source>
</reference>
<keyword evidence="3" id="KW-1185">Reference proteome</keyword>
<comment type="caution">
    <text evidence="2">The sequence shown here is derived from an EMBL/GenBank/DDBJ whole genome shotgun (WGS) entry which is preliminary data.</text>
</comment>
<dbReference type="InterPro" id="IPR029058">
    <property type="entry name" value="AB_hydrolase_fold"/>
</dbReference>
<organism evidence="2 3">
    <name type="scientific">Pseudoalteromonas undina</name>
    <dbReference type="NCBI Taxonomy" id="43660"/>
    <lineage>
        <taxon>Bacteria</taxon>
        <taxon>Pseudomonadati</taxon>
        <taxon>Pseudomonadota</taxon>
        <taxon>Gammaproteobacteria</taxon>
        <taxon>Alteromonadales</taxon>
        <taxon>Pseudoalteromonadaceae</taxon>
        <taxon>Pseudoalteromonas</taxon>
    </lineage>
</organism>
<dbReference type="Proteomes" id="UP000016534">
    <property type="component" value="Unassembled WGS sequence"/>
</dbReference>
<reference evidence="2" key="2">
    <citation type="submission" date="2013-04" db="EMBL/GenBank/DDBJ databases">
        <title>Genome sequence of Pseudoalteromonas undina.</title>
        <authorList>
            <person name="Xie B.-B."/>
            <person name="Rong J.-C."/>
            <person name="Qin Q.-L."/>
            <person name="Shu Y.-L."/>
            <person name="Zhang Y.-Z."/>
        </authorList>
    </citation>
    <scope>NUCLEOTIDE SEQUENCE</scope>
    <source>
        <strain evidence="2">NCIMB 2128</strain>
    </source>
</reference>
<keyword evidence="2" id="KW-0378">Hydrolase</keyword>
<dbReference type="Pfam" id="PF12146">
    <property type="entry name" value="Hydrolase_4"/>
    <property type="match status" value="1"/>
</dbReference>
<evidence type="ECO:0000313" key="3">
    <source>
        <dbReference type="Proteomes" id="UP000016534"/>
    </source>
</evidence>
<accession>A0ABN0NJH5</accession>
<dbReference type="EMBL" id="AHCF02000013">
    <property type="protein sequence ID" value="ERG61541.1"/>
    <property type="molecule type" value="Genomic_DNA"/>
</dbReference>
<sequence>MKRELLTLATIVLVVLQTACTTISIEESNFLNPDQKVQITKLRKIEQTATTEDITINGFDDVTLSGTLIKVDDAQATVIYFGGNQFRVSVAGGKPAQQILPMNVNILMVDHRGYGNSEGTPTIENLKRDALSVYDYVATRTDLKSTPTILHGHSLGSMIAGYVASERPADALVLEGSITNVKQMTSQRMPWFVKPFVEVNFSDELARVDNLKVVESFTAPLLIITGEDDTQTPPALAETLYQHALSKQKQLYIVKGKHHGNALTGDKLQLHYQRLVMQLKAKKS</sequence>